<dbReference type="AlphaFoldDB" id="A0A1A7NMY5"/>
<dbReference type="EMBL" id="JTJM01000046">
    <property type="protein sequence ID" value="OBW90973.1"/>
    <property type="molecule type" value="Genomic_DNA"/>
</dbReference>
<gene>
    <name evidence="1" type="ORF">QV01_09290</name>
</gene>
<organism evidence="1 2">
    <name type="scientific">Gallibacterium genomosp. 3</name>
    <dbReference type="NCBI Taxonomy" id="505345"/>
    <lineage>
        <taxon>Bacteria</taxon>
        <taxon>Pseudomonadati</taxon>
        <taxon>Pseudomonadota</taxon>
        <taxon>Gammaproteobacteria</taxon>
        <taxon>Pasteurellales</taxon>
        <taxon>Pasteurellaceae</taxon>
        <taxon>Gallibacterium</taxon>
    </lineage>
</organism>
<accession>A0A1A7NMY5</accession>
<evidence type="ECO:0000313" key="1">
    <source>
        <dbReference type="EMBL" id="OBW90973.1"/>
    </source>
</evidence>
<proteinExistence type="predicted"/>
<dbReference type="OrthoDB" id="79831at2"/>
<name>A0A1A7NMY5_9PAST</name>
<dbReference type="RefSeq" id="WP_065239811.1">
    <property type="nucleotide sequence ID" value="NZ_JTJM01000046.1"/>
</dbReference>
<reference evidence="1 2" key="1">
    <citation type="submission" date="2014-11" db="EMBL/GenBank/DDBJ databases">
        <title>Pan-genome of Gallibacterium spp.</title>
        <authorList>
            <person name="Kudirkiene E."/>
            <person name="Bojesen A.M."/>
        </authorList>
    </citation>
    <scope>NUCLEOTIDE SEQUENCE [LARGE SCALE GENOMIC DNA]</scope>
    <source>
        <strain evidence="1 2">F151</strain>
    </source>
</reference>
<comment type="caution">
    <text evidence="1">The sequence shown here is derived from an EMBL/GenBank/DDBJ whole genome shotgun (WGS) entry which is preliminary data.</text>
</comment>
<protein>
    <submittedName>
        <fullName evidence="1">Uncharacterized protein</fullName>
    </submittedName>
</protein>
<dbReference type="Proteomes" id="UP000243558">
    <property type="component" value="Unassembled WGS sequence"/>
</dbReference>
<keyword evidence="2" id="KW-1185">Reference proteome</keyword>
<sequence length="81" mass="9352">MTEHNLKNAVFPKIFYKETVAMQGYPNDADIRQLLTQNELTLVDDLLSENAVMLKLGMNYQQRKAQLNETALNFYRQGATQ</sequence>
<evidence type="ECO:0000313" key="2">
    <source>
        <dbReference type="Proteomes" id="UP000243558"/>
    </source>
</evidence>